<evidence type="ECO:0000256" key="1">
    <source>
        <dbReference type="PROSITE-ProRule" id="PRU00047"/>
    </source>
</evidence>
<organism evidence="4 5">
    <name type="scientific">Mytilus edulis</name>
    <name type="common">Blue mussel</name>
    <dbReference type="NCBI Taxonomy" id="6550"/>
    <lineage>
        <taxon>Eukaryota</taxon>
        <taxon>Metazoa</taxon>
        <taxon>Spiralia</taxon>
        <taxon>Lophotrochozoa</taxon>
        <taxon>Mollusca</taxon>
        <taxon>Bivalvia</taxon>
        <taxon>Autobranchia</taxon>
        <taxon>Pteriomorphia</taxon>
        <taxon>Mytilida</taxon>
        <taxon>Mytiloidea</taxon>
        <taxon>Mytilidae</taxon>
        <taxon>Mytilinae</taxon>
        <taxon>Mytilus</taxon>
    </lineage>
</organism>
<keyword evidence="1" id="KW-0863">Zinc-finger</keyword>
<name>A0A8S3TIF1_MYTED</name>
<dbReference type="GO" id="GO:0008270">
    <property type="term" value="F:zinc ion binding"/>
    <property type="evidence" value="ECO:0007669"/>
    <property type="project" value="UniProtKB-KW"/>
</dbReference>
<feature type="compositionally biased region" description="Basic and acidic residues" evidence="2">
    <location>
        <begin position="379"/>
        <end position="389"/>
    </location>
</feature>
<dbReference type="PROSITE" id="PS50158">
    <property type="entry name" value="ZF_CCHC"/>
    <property type="match status" value="1"/>
</dbReference>
<dbReference type="GO" id="GO:0003690">
    <property type="term" value="F:double-stranded DNA binding"/>
    <property type="evidence" value="ECO:0007669"/>
    <property type="project" value="InterPro"/>
</dbReference>
<feature type="compositionally biased region" description="Polar residues" evidence="2">
    <location>
        <begin position="346"/>
        <end position="363"/>
    </location>
</feature>
<protein>
    <recommendedName>
        <fullName evidence="3">CCHC-type domain-containing protein</fullName>
    </recommendedName>
</protein>
<dbReference type="InterPro" id="IPR001878">
    <property type="entry name" value="Znf_CCHC"/>
</dbReference>
<dbReference type="OrthoDB" id="3863715at2759"/>
<dbReference type="SMART" id="SM00343">
    <property type="entry name" value="ZnF_C2HC"/>
    <property type="match status" value="2"/>
</dbReference>
<dbReference type="Gene3D" id="4.10.60.10">
    <property type="entry name" value="Zinc finger, CCHC-type"/>
    <property type="match status" value="1"/>
</dbReference>
<gene>
    <name evidence="4" type="ORF">MEDL_41746</name>
</gene>
<feature type="compositionally biased region" description="Basic and acidic residues" evidence="2">
    <location>
        <begin position="1"/>
        <end position="14"/>
    </location>
</feature>
<keyword evidence="5" id="KW-1185">Reference proteome</keyword>
<dbReference type="InterPro" id="IPR036875">
    <property type="entry name" value="Znf_CCHC_sf"/>
</dbReference>
<feature type="region of interest" description="Disordered" evidence="2">
    <location>
        <begin position="1"/>
        <end position="29"/>
    </location>
</feature>
<dbReference type="PANTHER" id="PTHR22639">
    <property type="entry name" value="GAG-RELATED PROTEIN"/>
    <property type="match status" value="1"/>
</dbReference>
<dbReference type="GO" id="GO:0003723">
    <property type="term" value="F:RNA binding"/>
    <property type="evidence" value="ECO:0007669"/>
    <property type="project" value="InterPro"/>
</dbReference>
<proteinExistence type="predicted"/>
<dbReference type="SUPFAM" id="SSF57756">
    <property type="entry name" value="Retrovirus zinc finger-like domains"/>
    <property type="match status" value="1"/>
</dbReference>
<keyword evidence="1" id="KW-0862">Zinc</keyword>
<evidence type="ECO:0000313" key="5">
    <source>
        <dbReference type="Proteomes" id="UP000683360"/>
    </source>
</evidence>
<comment type="caution">
    <text evidence="4">The sequence shown here is derived from an EMBL/GenBank/DDBJ whole genome shotgun (WGS) entry which is preliminary data.</text>
</comment>
<evidence type="ECO:0000259" key="3">
    <source>
        <dbReference type="PROSITE" id="PS50158"/>
    </source>
</evidence>
<reference evidence="4" key="1">
    <citation type="submission" date="2021-03" db="EMBL/GenBank/DDBJ databases">
        <authorList>
            <person name="Bekaert M."/>
        </authorList>
    </citation>
    <scope>NUCLEOTIDE SEQUENCE</scope>
</reference>
<sequence>MAKSNEESQGEEKMASYADATKTNPKTINSSTMSGVKPVFVQEIDVFGSLTDRVTTKTLYLTNAEMYQTLGYSVEARSIIGLQRIRGLWRIYLDCETARDHLICKGVEIRGKKVNIYSRNPRVTTHEDIDTVRIRVKDVPLSADDGQILRALEEKSCIIMNHFRERLRYENEITNCLTGDRIIICQGPLPQHIPRSITIGKYRATVMYRDQLSTGSRPKKCSKCLTDGHNFTNCPNDWVCKSCGKEGHKQIDCTENDLSDTTQQSDEHQKTDDVSEITNDADDTTVDTYAAQQPSHIDDPSTNSEPESTSVHDNDIDTPQYVPTLDEQQRKKKKSKKERKTTQTQITSFVSDQQESKTTPGKQKTNRNVERSPVTPTHVLHDNEGDTTTKRPKTLAT</sequence>
<dbReference type="EMBL" id="CAJPWZ010002006">
    <property type="protein sequence ID" value="CAG2228814.1"/>
    <property type="molecule type" value="Genomic_DNA"/>
</dbReference>
<dbReference type="GO" id="GO:0002218">
    <property type="term" value="P:activation of innate immune response"/>
    <property type="evidence" value="ECO:0007669"/>
    <property type="project" value="InterPro"/>
</dbReference>
<accession>A0A8S3TIF1</accession>
<keyword evidence="1" id="KW-0479">Metal-binding</keyword>
<dbReference type="PANTHER" id="PTHR22639:SF3">
    <property type="entry name" value="ZINC FINGER CCHC DOMAIN-CONTAINING PROTEIN 3"/>
    <property type="match status" value="1"/>
</dbReference>
<evidence type="ECO:0000313" key="4">
    <source>
        <dbReference type="EMBL" id="CAG2228814.1"/>
    </source>
</evidence>
<feature type="compositionally biased region" description="Basic residues" evidence="2">
    <location>
        <begin position="330"/>
        <end position="339"/>
    </location>
</feature>
<evidence type="ECO:0000256" key="2">
    <source>
        <dbReference type="SAM" id="MobiDB-lite"/>
    </source>
</evidence>
<feature type="compositionally biased region" description="Polar residues" evidence="2">
    <location>
        <begin position="292"/>
        <end position="309"/>
    </location>
</feature>
<dbReference type="InterPro" id="IPR042509">
    <property type="entry name" value="ZCCHC3"/>
</dbReference>
<dbReference type="Proteomes" id="UP000683360">
    <property type="component" value="Unassembled WGS sequence"/>
</dbReference>
<feature type="domain" description="CCHC-type" evidence="3">
    <location>
        <begin position="240"/>
        <end position="255"/>
    </location>
</feature>
<feature type="region of interest" description="Disordered" evidence="2">
    <location>
        <begin position="259"/>
        <end position="397"/>
    </location>
</feature>
<dbReference type="AlphaFoldDB" id="A0A8S3TIF1"/>